<protein>
    <submittedName>
        <fullName evidence="3">VWA domain-containing protein</fullName>
    </submittedName>
</protein>
<evidence type="ECO:0000313" key="4">
    <source>
        <dbReference type="Proteomes" id="UP001577267"/>
    </source>
</evidence>
<dbReference type="RefSeq" id="WP_375060908.1">
    <property type="nucleotide sequence ID" value="NZ_JBHGBT010000001.1"/>
</dbReference>
<dbReference type="SMART" id="SM00327">
    <property type="entry name" value="VWA"/>
    <property type="match status" value="1"/>
</dbReference>
<reference evidence="3 4" key="1">
    <citation type="submission" date="2024-09" db="EMBL/GenBank/DDBJ databases">
        <title>Draft genome sequence of multifaceted antimicrobials producing Streptomyces sp. strain FH1.</title>
        <authorList>
            <person name="Hassan F."/>
            <person name="Ali H."/>
            <person name="Hassan N."/>
            <person name="Nawaz A."/>
        </authorList>
    </citation>
    <scope>NUCLEOTIDE SEQUENCE [LARGE SCALE GENOMIC DNA]</scope>
    <source>
        <strain evidence="3 4">FH1</strain>
    </source>
</reference>
<keyword evidence="4" id="KW-1185">Reference proteome</keyword>
<proteinExistence type="predicted"/>
<gene>
    <name evidence="3" type="ORF">ACE11A_00245</name>
</gene>
<dbReference type="PANTHER" id="PTHR36846">
    <property type="entry name" value="PROTEIN VIAA"/>
    <property type="match status" value="1"/>
</dbReference>
<organism evidence="3 4">
    <name type="scientific">Streptomyces carpaticus</name>
    <dbReference type="NCBI Taxonomy" id="285558"/>
    <lineage>
        <taxon>Bacteria</taxon>
        <taxon>Bacillati</taxon>
        <taxon>Actinomycetota</taxon>
        <taxon>Actinomycetes</taxon>
        <taxon>Kitasatosporales</taxon>
        <taxon>Streptomycetaceae</taxon>
        <taxon>Streptomyces</taxon>
    </lineage>
</organism>
<evidence type="ECO:0000259" key="2">
    <source>
        <dbReference type="SMART" id="SM00327"/>
    </source>
</evidence>
<dbReference type="Gene3D" id="3.40.50.410">
    <property type="entry name" value="von Willebrand factor, type A domain"/>
    <property type="match status" value="1"/>
</dbReference>
<feature type="compositionally biased region" description="Low complexity" evidence="1">
    <location>
        <begin position="161"/>
        <end position="171"/>
    </location>
</feature>
<evidence type="ECO:0000256" key="1">
    <source>
        <dbReference type="SAM" id="MobiDB-lite"/>
    </source>
</evidence>
<evidence type="ECO:0000313" key="3">
    <source>
        <dbReference type="EMBL" id="MFB4192808.1"/>
    </source>
</evidence>
<dbReference type="InterPro" id="IPR002035">
    <property type="entry name" value="VWF_A"/>
</dbReference>
<dbReference type="SUPFAM" id="SSF53300">
    <property type="entry name" value="vWA-like"/>
    <property type="match status" value="1"/>
</dbReference>
<feature type="compositionally biased region" description="Basic and acidic residues" evidence="1">
    <location>
        <begin position="131"/>
        <end position="150"/>
    </location>
</feature>
<feature type="region of interest" description="Disordered" evidence="1">
    <location>
        <begin position="115"/>
        <end position="177"/>
    </location>
</feature>
<dbReference type="EMBL" id="JBHGBT010000001">
    <property type="protein sequence ID" value="MFB4192808.1"/>
    <property type="molecule type" value="Genomic_DNA"/>
</dbReference>
<accession>A0ABV4ZFB9</accession>
<name>A0ABV4ZFB9_9ACTN</name>
<sequence>MVADRFDRFTWSDTRAQSAGLRELAAELTGRHPGADDLLTDVFLAAHKAGPRVREAAEMDSARLVNHRIVTELMESAEFTELRRETVGDPYAAAMAVLALAGALRRMLERGREAQDLAERAAAGTAGDPGAVDHDREGGGDGDRYERPESGPDPDEEAGEDAAVPDPAAADSARRAAHAADAAARALAAAAPGIRGEAGNAAARAARAAREEAALMRSWGVSGGELERMPFDGRARLAERLRTGRLAQWSELIGRFRQMAAAERARKVENTTGELVGVTLGDDLSRIVPSELAALGLPALRAVFAARYAAGELMLFDSQGEQNTGRGAVVACVDTSHSMYAAGPGGVTREAWAKACALALLDQARAAGRDFVGILFSAADRIQVFRFPAAEPAGIARTLDFAESFLGGGTSYQAPLTVAADLLAAEYDDASRMRGDIVMITDDECGVTERWTREWNDAKRRLGFRVFGVAVGAPRAAAAGSVLEALCDNLRSVEDFTDVHAAADLFRVI</sequence>
<dbReference type="Proteomes" id="UP001577267">
    <property type="component" value="Unassembled WGS sequence"/>
</dbReference>
<dbReference type="Pfam" id="PF13519">
    <property type="entry name" value="VWA_2"/>
    <property type="match status" value="1"/>
</dbReference>
<dbReference type="PANTHER" id="PTHR36846:SF1">
    <property type="entry name" value="PROTEIN VIAA"/>
    <property type="match status" value="1"/>
</dbReference>
<feature type="domain" description="VWFA" evidence="2">
    <location>
        <begin position="326"/>
        <end position="509"/>
    </location>
</feature>
<dbReference type="InterPro" id="IPR036465">
    <property type="entry name" value="vWFA_dom_sf"/>
</dbReference>
<comment type="caution">
    <text evidence="3">The sequence shown here is derived from an EMBL/GenBank/DDBJ whole genome shotgun (WGS) entry which is preliminary data.</text>
</comment>